<comment type="caution">
    <text evidence="2">The sequence shown here is derived from an EMBL/GenBank/DDBJ whole genome shotgun (WGS) entry which is preliminary data.</text>
</comment>
<name>A0ABQ2L2H5_9BACL</name>
<organism evidence="2 3">
    <name type="scientific">Saccharibacillus kuerlensis</name>
    <dbReference type="NCBI Taxonomy" id="459527"/>
    <lineage>
        <taxon>Bacteria</taxon>
        <taxon>Bacillati</taxon>
        <taxon>Bacillota</taxon>
        <taxon>Bacilli</taxon>
        <taxon>Bacillales</taxon>
        <taxon>Paenibacillaceae</taxon>
        <taxon>Saccharibacillus</taxon>
    </lineage>
</organism>
<keyword evidence="1" id="KW-0472">Membrane</keyword>
<feature type="transmembrane region" description="Helical" evidence="1">
    <location>
        <begin position="15"/>
        <end position="33"/>
    </location>
</feature>
<dbReference type="Proteomes" id="UP000606653">
    <property type="component" value="Unassembled WGS sequence"/>
</dbReference>
<accession>A0ABQ2L2H5</accession>
<dbReference type="RefSeq" id="WP_018976053.1">
    <property type="nucleotide sequence ID" value="NZ_BMLN01000004.1"/>
</dbReference>
<keyword evidence="1" id="KW-0812">Transmembrane</keyword>
<keyword evidence="1" id="KW-1133">Transmembrane helix</keyword>
<gene>
    <name evidence="2" type="ORF">GCM10010969_17860</name>
</gene>
<reference evidence="3" key="1">
    <citation type="journal article" date="2019" name="Int. J. Syst. Evol. Microbiol.">
        <title>The Global Catalogue of Microorganisms (GCM) 10K type strain sequencing project: providing services to taxonomists for standard genome sequencing and annotation.</title>
        <authorList>
            <consortium name="The Broad Institute Genomics Platform"/>
            <consortium name="The Broad Institute Genome Sequencing Center for Infectious Disease"/>
            <person name="Wu L."/>
            <person name="Ma J."/>
        </authorList>
    </citation>
    <scope>NUCLEOTIDE SEQUENCE [LARGE SCALE GENOMIC DNA]</scope>
    <source>
        <strain evidence="3">CGMCC 1.6964</strain>
    </source>
</reference>
<proteinExistence type="predicted"/>
<evidence type="ECO:0000313" key="3">
    <source>
        <dbReference type="Proteomes" id="UP000606653"/>
    </source>
</evidence>
<keyword evidence="3" id="KW-1185">Reference proteome</keyword>
<dbReference type="Pfam" id="PF17428">
    <property type="entry name" value="DUF5412"/>
    <property type="match status" value="1"/>
</dbReference>
<sequence>MDRFAEDRASSKKCSLSIIALTLFLMALVLILWGRSWYYDLDRLPRGTVLEQQQSPNNKYTLIAYLSDAGATTSLSLLCELRFNDGNAEHKTIYFQKDTDAVSIDWIDEDHVTINGHQLRVPDEIYDDRKE</sequence>
<evidence type="ECO:0000313" key="2">
    <source>
        <dbReference type="EMBL" id="GGN98595.1"/>
    </source>
</evidence>
<dbReference type="EMBL" id="BMLN01000004">
    <property type="protein sequence ID" value="GGN98595.1"/>
    <property type="molecule type" value="Genomic_DNA"/>
</dbReference>
<protein>
    <recommendedName>
        <fullName evidence="4">DUF5412 domain-containing protein</fullName>
    </recommendedName>
</protein>
<evidence type="ECO:0008006" key="4">
    <source>
        <dbReference type="Google" id="ProtNLM"/>
    </source>
</evidence>
<evidence type="ECO:0000256" key="1">
    <source>
        <dbReference type="SAM" id="Phobius"/>
    </source>
</evidence>
<dbReference type="InterPro" id="IPR035406">
    <property type="entry name" value="DUF5412"/>
</dbReference>